<dbReference type="CDD" id="cd16386">
    <property type="entry name" value="TcpC_N"/>
    <property type="match status" value="1"/>
</dbReference>
<organism evidence="1 2">
    <name type="scientific">Sphaerisporangium dianthi</name>
    <dbReference type="NCBI Taxonomy" id="1436120"/>
    <lineage>
        <taxon>Bacteria</taxon>
        <taxon>Bacillati</taxon>
        <taxon>Actinomycetota</taxon>
        <taxon>Actinomycetes</taxon>
        <taxon>Streptosporangiales</taxon>
        <taxon>Streptosporangiaceae</taxon>
        <taxon>Sphaerisporangium</taxon>
    </lineage>
</organism>
<proteinExistence type="predicted"/>
<protein>
    <submittedName>
        <fullName evidence="1">Conjugal transfer protein</fullName>
    </submittedName>
</protein>
<dbReference type="CDD" id="cd16428">
    <property type="entry name" value="TcpC_C"/>
    <property type="match status" value="1"/>
</dbReference>
<dbReference type="RefSeq" id="WP_380841468.1">
    <property type="nucleotide sequence ID" value="NZ_JBHSFP010000010.1"/>
</dbReference>
<dbReference type="Gene3D" id="3.10.450.540">
    <property type="match status" value="2"/>
</dbReference>
<evidence type="ECO:0000313" key="1">
    <source>
        <dbReference type="EMBL" id="MFC4532579.1"/>
    </source>
</evidence>
<dbReference type="InterPro" id="IPR024735">
    <property type="entry name" value="TcpC"/>
</dbReference>
<dbReference type="Pfam" id="PF12642">
    <property type="entry name" value="TpcC"/>
    <property type="match status" value="1"/>
</dbReference>
<accession>A0ABV9CJC9</accession>
<dbReference type="Proteomes" id="UP001596004">
    <property type="component" value="Unassembled WGS sequence"/>
</dbReference>
<name>A0ABV9CJC9_9ACTN</name>
<gene>
    <name evidence="1" type="ORF">ACFO60_17530</name>
</gene>
<keyword evidence="2" id="KW-1185">Reference proteome</keyword>
<reference evidence="2" key="1">
    <citation type="journal article" date="2019" name="Int. J. Syst. Evol. Microbiol.">
        <title>The Global Catalogue of Microorganisms (GCM) 10K type strain sequencing project: providing services to taxonomists for standard genome sequencing and annotation.</title>
        <authorList>
            <consortium name="The Broad Institute Genomics Platform"/>
            <consortium name="The Broad Institute Genome Sequencing Center for Infectious Disease"/>
            <person name="Wu L."/>
            <person name="Ma J."/>
        </authorList>
    </citation>
    <scope>NUCLEOTIDE SEQUENCE [LARGE SCALE GENOMIC DNA]</scope>
    <source>
        <strain evidence="2">CGMCC 4.7132</strain>
    </source>
</reference>
<dbReference type="EMBL" id="JBHSFP010000010">
    <property type="protein sequence ID" value="MFC4532579.1"/>
    <property type="molecule type" value="Genomic_DNA"/>
</dbReference>
<dbReference type="InterPro" id="IPR035628">
    <property type="entry name" value="TcpC_C"/>
</dbReference>
<evidence type="ECO:0000313" key="2">
    <source>
        <dbReference type="Proteomes" id="UP001596004"/>
    </source>
</evidence>
<comment type="caution">
    <text evidence="1">The sequence shown here is derived from an EMBL/GenBank/DDBJ whole genome shotgun (WGS) entry which is preliminary data.</text>
</comment>
<sequence length="273" mass="28812">MIVVNGVRAPIERMMQGDQPTGAPAAPTGTGFPEADATAFASQFALAYLNYDASKPDDRAERLKPFLPVGAETQFGWDGIGRMSAGNFQLSGIEVSDAQNAVVTVFAQSGAQRWKLSVPVYYSEGKFVVSGQPGLMPAGGPANLPQLPQADHDDTAENELRPQLENFFKAYAAGDPTQLQRYVVQGVTLAGFDGKVTLAELKSVSAPPGGATREITAVVKWTFAPGAAPSPAATSGDSAEETGGLDQAYRLTVEKQGGNWYVKEIRGGTRTVE</sequence>